<sequence>MITETGKVVALVGDQVWVQTIRTSACQSCSARSGCGQRALAAVSGGRANQVLVDNSVGARVGDEVVIGLDEQSLLNASLIIYGLPLVLMVLASVMAHNWAAGSDLGAIAGAVAGLGVGFWLVQRWQAGAGDRYQPRLLRIKTIPSSTCP</sequence>
<accession>A0A350RXQ4</accession>
<gene>
    <name evidence="4" type="ORF">DET51_106191</name>
    <name evidence="3" type="ORF">DET64_106191</name>
    <name evidence="2" type="ORF">F6453_3493</name>
</gene>
<feature type="transmembrane region" description="Helical" evidence="1">
    <location>
        <begin position="105"/>
        <end position="122"/>
    </location>
</feature>
<dbReference type="InterPro" id="IPR026268">
    <property type="entry name" value="RseC"/>
</dbReference>
<dbReference type="EMBL" id="QPJB01000006">
    <property type="protein sequence ID" value="RCW34153.1"/>
    <property type="molecule type" value="Genomic_DNA"/>
</dbReference>
<dbReference type="Proteomes" id="UP000253065">
    <property type="component" value="Unassembled WGS sequence"/>
</dbReference>
<evidence type="ECO:0000256" key="1">
    <source>
        <dbReference type="SAM" id="Phobius"/>
    </source>
</evidence>
<dbReference type="InterPro" id="IPR007359">
    <property type="entry name" value="SigmaE_reg_RseC_MucC"/>
</dbReference>
<protein>
    <submittedName>
        <fullName evidence="4">RseC/MucC-like positive regulator of sigma(E)</fullName>
    </submittedName>
    <submittedName>
        <fullName evidence="2">Sigma factor RpoE regulatory protein RseC</fullName>
    </submittedName>
</protein>
<feature type="transmembrane region" description="Helical" evidence="1">
    <location>
        <begin position="79"/>
        <end position="99"/>
    </location>
</feature>
<keyword evidence="6" id="KW-1185">Reference proteome</keyword>
<dbReference type="OMA" id="KSACNHC"/>
<evidence type="ECO:0000313" key="7">
    <source>
        <dbReference type="Proteomes" id="UP000469950"/>
    </source>
</evidence>
<dbReference type="Proteomes" id="UP000252795">
    <property type="component" value="Unassembled WGS sequence"/>
</dbReference>
<reference evidence="4 5" key="1">
    <citation type="submission" date="2018-07" db="EMBL/GenBank/DDBJ databases">
        <title>Freshwater and sediment microbial communities from various areas in North America, analyzing microbe dynamics in response to fracking.</title>
        <authorList>
            <person name="Lamendella R."/>
        </authorList>
    </citation>
    <scope>NUCLEOTIDE SEQUENCE [LARGE SCALE GENOMIC DNA]</scope>
    <source>
        <strain evidence="4 5">114E</strain>
        <strain evidence="3 6">114E_o</strain>
    </source>
</reference>
<reference evidence="2 7" key="2">
    <citation type="submission" date="2019-10" db="EMBL/GenBank/DDBJ databases">
        <title>Draft genome sequence of Marinobacter hydrocarbonoclasticus NCT7M from the microbiome of the marine copepod.</title>
        <authorList>
            <person name="Nuttall R."/>
            <person name="Sharma G."/>
            <person name="Moisander P."/>
        </authorList>
    </citation>
    <scope>NUCLEOTIDE SEQUENCE [LARGE SCALE GENOMIC DNA]</scope>
    <source>
        <strain evidence="2 7">NCT7M</strain>
    </source>
</reference>
<dbReference type="PIRSF" id="PIRSF004923">
    <property type="entry name" value="RseC"/>
    <property type="match status" value="1"/>
</dbReference>
<organism evidence="4 5">
    <name type="scientific">Marinobacter nauticus</name>
    <name type="common">Marinobacter hydrocarbonoclasticus</name>
    <name type="synonym">Marinobacter aquaeolei</name>
    <dbReference type="NCBI Taxonomy" id="2743"/>
    <lineage>
        <taxon>Bacteria</taxon>
        <taxon>Pseudomonadati</taxon>
        <taxon>Pseudomonadota</taxon>
        <taxon>Gammaproteobacteria</taxon>
        <taxon>Pseudomonadales</taxon>
        <taxon>Marinobacteraceae</taxon>
        <taxon>Marinobacter</taxon>
    </lineage>
</organism>
<keyword evidence="1" id="KW-0812">Transmembrane</keyword>
<dbReference type="PANTHER" id="PTHR35867">
    <property type="entry name" value="PROTEIN RSEC"/>
    <property type="match status" value="1"/>
</dbReference>
<proteinExistence type="predicted"/>
<evidence type="ECO:0000313" key="6">
    <source>
        <dbReference type="Proteomes" id="UP000253065"/>
    </source>
</evidence>
<evidence type="ECO:0000313" key="3">
    <source>
        <dbReference type="EMBL" id="RBP73334.1"/>
    </source>
</evidence>
<evidence type="ECO:0000313" key="2">
    <source>
        <dbReference type="EMBL" id="KAE8544109.1"/>
    </source>
</evidence>
<keyword evidence="1" id="KW-1133">Transmembrane helix</keyword>
<evidence type="ECO:0000313" key="4">
    <source>
        <dbReference type="EMBL" id="RCW34153.1"/>
    </source>
</evidence>
<dbReference type="AlphaFoldDB" id="A0A350RXQ4"/>
<dbReference type="EMBL" id="QNSA01000006">
    <property type="protein sequence ID" value="RBP73334.1"/>
    <property type="molecule type" value="Genomic_DNA"/>
</dbReference>
<dbReference type="EMBL" id="WBMP01000021">
    <property type="protein sequence ID" value="KAE8544109.1"/>
    <property type="molecule type" value="Genomic_DNA"/>
</dbReference>
<comment type="caution">
    <text evidence="4">The sequence shown here is derived from an EMBL/GenBank/DDBJ whole genome shotgun (WGS) entry which is preliminary data.</text>
</comment>
<dbReference type="Pfam" id="PF04246">
    <property type="entry name" value="RseC_MucC"/>
    <property type="match status" value="1"/>
</dbReference>
<dbReference type="RefSeq" id="WP_011785725.1">
    <property type="nucleotide sequence ID" value="NZ_CAXEXJ010000011.1"/>
</dbReference>
<evidence type="ECO:0000313" key="5">
    <source>
        <dbReference type="Proteomes" id="UP000252795"/>
    </source>
</evidence>
<dbReference type="Proteomes" id="UP000469950">
    <property type="component" value="Unassembled WGS sequence"/>
</dbReference>
<keyword evidence="1" id="KW-0472">Membrane</keyword>
<name>A0A350RXQ4_MARNT</name>
<dbReference type="PANTHER" id="PTHR35867:SF1">
    <property type="entry name" value="PROTEIN RSEC"/>
    <property type="match status" value="1"/>
</dbReference>